<sequence length="617" mass="69236">LLANGKKQTVKTTPMMPLKQIVTVVCEKQGYKDTESYGLKLNKTTLDLGLSVRYANLAPGAKLDFIKVSAPKVHKDVQIALQLDDGGRMIDKFPITTSIWDILLHFEKKSDNGSLNLTKRTAPAPKKKGFLKKLNKSNDIQFYIQPVCLILNQEYGTISSLKSTTLQSAGITSGNAVLRLLFRQTESTLDDVLKDIETPLQTSEVLESVNAPIEITSKNVPAKTLDEQSKAQTDTIPVLDKQPKEPTNTVNVPDEQPKKQIVTVNTPDEQSDMQIDTVNTVDKVDEQPKKQIDTVNTPDEQSDMQIDTVNTVDKIYEQSEMQVDTQNDDSVTKIESISNISSSDIQMEDTNNTTKLDHTVEEEESHDIQLIKNNVPETTQPSISSVTQENIDQEDYVITDKGHFDRDIKVFNPPPENALMSNTTKQTMKHKMAENAGFKTSAIRAKEEKERERKVKFPDSFQLQIAFLSKEHVTDLYEFVKNALRTPDREFELYVSPPKKTLSDKGLTLYQAGLAPASLVYCIWADKSSGSGVGPYLSDEYLKLREDIPNLTINESVSTSFFSDNLSTKINDVVRQQQNDSPKSRGNDLPKSHDSKEHVESSSSNKSKFPKWFKKPK</sequence>
<dbReference type="EMBL" id="CAJVQC010010891">
    <property type="protein sequence ID" value="CAG8621671.1"/>
    <property type="molecule type" value="Genomic_DNA"/>
</dbReference>
<dbReference type="Proteomes" id="UP000789920">
    <property type="component" value="Unassembled WGS sequence"/>
</dbReference>
<reference evidence="1" key="1">
    <citation type="submission" date="2021-06" db="EMBL/GenBank/DDBJ databases">
        <authorList>
            <person name="Kallberg Y."/>
            <person name="Tangrot J."/>
            <person name="Rosling A."/>
        </authorList>
    </citation>
    <scope>NUCLEOTIDE SEQUENCE</scope>
    <source>
        <strain evidence="1">MA461A</strain>
    </source>
</reference>
<evidence type="ECO:0000313" key="1">
    <source>
        <dbReference type="EMBL" id="CAG8621671.1"/>
    </source>
</evidence>
<keyword evidence="2" id="KW-1185">Reference proteome</keyword>
<accession>A0ACA9N6N2</accession>
<proteinExistence type="predicted"/>
<protein>
    <submittedName>
        <fullName evidence="1">26537_t:CDS:1</fullName>
    </submittedName>
</protein>
<feature type="non-terminal residue" evidence="1">
    <location>
        <position position="1"/>
    </location>
</feature>
<name>A0ACA9N6N2_9GLOM</name>
<gene>
    <name evidence="1" type="ORF">RPERSI_LOCUS6738</name>
</gene>
<evidence type="ECO:0000313" key="2">
    <source>
        <dbReference type="Proteomes" id="UP000789920"/>
    </source>
</evidence>
<comment type="caution">
    <text evidence="1">The sequence shown here is derived from an EMBL/GenBank/DDBJ whole genome shotgun (WGS) entry which is preliminary data.</text>
</comment>
<organism evidence="1 2">
    <name type="scientific">Racocetra persica</name>
    <dbReference type="NCBI Taxonomy" id="160502"/>
    <lineage>
        <taxon>Eukaryota</taxon>
        <taxon>Fungi</taxon>
        <taxon>Fungi incertae sedis</taxon>
        <taxon>Mucoromycota</taxon>
        <taxon>Glomeromycotina</taxon>
        <taxon>Glomeromycetes</taxon>
        <taxon>Diversisporales</taxon>
        <taxon>Gigasporaceae</taxon>
        <taxon>Racocetra</taxon>
    </lineage>
</organism>